<name>A0ABY4P9C7_9LACO</name>
<dbReference type="InterPro" id="IPR016181">
    <property type="entry name" value="Acyl_CoA_acyltransferase"/>
</dbReference>
<dbReference type="InterPro" id="IPR000182">
    <property type="entry name" value="GNAT_dom"/>
</dbReference>
<evidence type="ECO:0000259" key="1">
    <source>
        <dbReference type="PROSITE" id="PS51186"/>
    </source>
</evidence>
<proteinExistence type="predicted"/>
<evidence type="ECO:0000313" key="3">
    <source>
        <dbReference type="Proteomes" id="UP000831495"/>
    </source>
</evidence>
<reference evidence="2" key="1">
    <citation type="journal article" date="2022" name="Int. J. Syst. Evol. Microbiol.">
        <title>Apilactobacillus apisilvae sp. nov., Nicolia spurrieriana gen. nov. sp. nov., Bombilactobacillus folatiphilus sp. nov. and Bombilactobacillus thymidiniphilus sp. nov., four new lactic acid bacterial isolates from stingless bees Tetragonula carbonaria and Austroplebeia australis.</title>
        <authorList>
            <person name="Oliphant S.A."/>
            <person name="Watson-Haigh N.S."/>
            <person name="Sumby K.M."/>
            <person name="Gardner J."/>
            <person name="Groom S."/>
            <person name="Jiranek V."/>
        </authorList>
    </citation>
    <scope>NUCLEOTIDE SEQUENCE</scope>
    <source>
        <strain evidence="2">SG4_D2</strain>
    </source>
</reference>
<feature type="domain" description="N-acetyltransferase" evidence="1">
    <location>
        <begin position="5"/>
        <end position="144"/>
    </location>
</feature>
<organism evidence="2 3">
    <name type="scientific">Bombilactobacillus folatiphilus</name>
    <dbReference type="NCBI Taxonomy" id="2923362"/>
    <lineage>
        <taxon>Bacteria</taxon>
        <taxon>Bacillati</taxon>
        <taxon>Bacillota</taxon>
        <taxon>Bacilli</taxon>
        <taxon>Lactobacillales</taxon>
        <taxon>Lactobacillaceae</taxon>
        <taxon>Bombilactobacillus</taxon>
    </lineage>
</organism>
<protein>
    <submittedName>
        <fullName evidence="2">GNAT family N-acetyltransferase</fullName>
    </submittedName>
</protein>
<dbReference type="Gene3D" id="3.40.630.30">
    <property type="match status" value="1"/>
</dbReference>
<evidence type="ECO:0000313" key="2">
    <source>
        <dbReference type="EMBL" id="UQS82199.1"/>
    </source>
</evidence>
<dbReference type="SUPFAM" id="SSF55729">
    <property type="entry name" value="Acyl-CoA N-acyltransferases (Nat)"/>
    <property type="match status" value="1"/>
</dbReference>
<dbReference type="RefSeq" id="WP_249514469.1">
    <property type="nucleotide sequence ID" value="NZ_CP093366.1"/>
</dbReference>
<sequence length="154" mass="18112">MNKKINFYEVRETNRENFRDLLLLGDEDSLEVNKYINNGQLFAAEIESRVVAIALVMKLNQHTLELKNIAVLPEYQKLGIGRKMISFIENFAIKETTEFVVGTGDADIQNILFYLRNGFRFDKIKIFFLRIIKKRFYRMVSLPKRYGHVEKGNN</sequence>
<dbReference type="EMBL" id="CP093366">
    <property type="protein sequence ID" value="UQS82199.1"/>
    <property type="molecule type" value="Genomic_DNA"/>
</dbReference>
<keyword evidence="3" id="KW-1185">Reference proteome</keyword>
<dbReference type="CDD" id="cd04301">
    <property type="entry name" value="NAT_SF"/>
    <property type="match status" value="1"/>
</dbReference>
<dbReference type="PROSITE" id="PS51186">
    <property type="entry name" value="GNAT"/>
    <property type="match status" value="1"/>
</dbReference>
<gene>
    <name evidence="2" type="ORF">MOO45_00445</name>
</gene>
<dbReference type="Proteomes" id="UP000831495">
    <property type="component" value="Chromosome"/>
</dbReference>
<dbReference type="Pfam" id="PF13508">
    <property type="entry name" value="Acetyltransf_7"/>
    <property type="match status" value="1"/>
</dbReference>
<accession>A0ABY4P9C7</accession>